<gene>
    <name evidence="3" type="ORF">N657DRAFT_644655</name>
</gene>
<evidence type="ECO:0000256" key="2">
    <source>
        <dbReference type="SAM" id="SignalP"/>
    </source>
</evidence>
<reference evidence="3" key="1">
    <citation type="journal article" date="2023" name="Mol. Phylogenet. Evol.">
        <title>Genome-scale phylogeny and comparative genomics of the fungal order Sordariales.</title>
        <authorList>
            <person name="Hensen N."/>
            <person name="Bonometti L."/>
            <person name="Westerberg I."/>
            <person name="Brannstrom I.O."/>
            <person name="Guillou S."/>
            <person name="Cros-Aarteil S."/>
            <person name="Calhoun S."/>
            <person name="Haridas S."/>
            <person name="Kuo A."/>
            <person name="Mondo S."/>
            <person name="Pangilinan J."/>
            <person name="Riley R."/>
            <person name="LaButti K."/>
            <person name="Andreopoulos B."/>
            <person name="Lipzen A."/>
            <person name="Chen C."/>
            <person name="Yan M."/>
            <person name="Daum C."/>
            <person name="Ng V."/>
            <person name="Clum A."/>
            <person name="Steindorff A."/>
            <person name="Ohm R.A."/>
            <person name="Martin F."/>
            <person name="Silar P."/>
            <person name="Natvig D.O."/>
            <person name="Lalanne C."/>
            <person name="Gautier V."/>
            <person name="Ament-Velasquez S.L."/>
            <person name="Kruys A."/>
            <person name="Hutchinson M.I."/>
            <person name="Powell A.J."/>
            <person name="Barry K."/>
            <person name="Miller A.N."/>
            <person name="Grigoriev I.V."/>
            <person name="Debuchy R."/>
            <person name="Gladieux P."/>
            <person name="Hiltunen Thoren M."/>
            <person name="Johannesson H."/>
        </authorList>
    </citation>
    <scope>NUCLEOTIDE SEQUENCE</scope>
    <source>
        <strain evidence="3">CBS 731.68</strain>
    </source>
</reference>
<accession>A0AAN6U3F1</accession>
<name>A0AAN6U3F1_9PEZI</name>
<proteinExistence type="predicted"/>
<keyword evidence="4" id="KW-1185">Reference proteome</keyword>
<feature type="chain" id="PRO_5043051573" evidence="2">
    <location>
        <begin position="23"/>
        <end position="139"/>
    </location>
</feature>
<organism evidence="3 4">
    <name type="scientific">Parathielavia appendiculata</name>
    <dbReference type="NCBI Taxonomy" id="2587402"/>
    <lineage>
        <taxon>Eukaryota</taxon>
        <taxon>Fungi</taxon>
        <taxon>Dikarya</taxon>
        <taxon>Ascomycota</taxon>
        <taxon>Pezizomycotina</taxon>
        <taxon>Sordariomycetes</taxon>
        <taxon>Sordariomycetidae</taxon>
        <taxon>Sordariales</taxon>
        <taxon>Chaetomiaceae</taxon>
        <taxon>Parathielavia</taxon>
    </lineage>
</organism>
<feature type="signal peptide" evidence="2">
    <location>
        <begin position="1"/>
        <end position="22"/>
    </location>
</feature>
<protein>
    <submittedName>
        <fullName evidence="3">Uncharacterized protein</fullName>
    </submittedName>
</protein>
<dbReference type="GeneID" id="87829568"/>
<dbReference type="Proteomes" id="UP001302602">
    <property type="component" value="Unassembled WGS sequence"/>
</dbReference>
<evidence type="ECO:0000313" key="3">
    <source>
        <dbReference type="EMBL" id="KAK4124426.1"/>
    </source>
</evidence>
<dbReference type="EMBL" id="MU853227">
    <property type="protein sequence ID" value="KAK4124426.1"/>
    <property type="molecule type" value="Genomic_DNA"/>
</dbReference>
<evidence type="ECO:0000313" key="4">
    <source>
        <dbReference type="Proteomes" id="UP001302602"/>
    </source>
</evidence>
<dbReference type="RefSeq" id="XP_062648197.1">
    <property type="nucleotide sequence ID" value="XM_062792799.1"/>
</dbReference>
<dbReference type="AlphaFoldDB" id="A0AAN6U3F1"/>
<reference evidence="3" key="2">
    <citation type="submission" date="2023-05" db="EMBL/GenBank/DDBJ databases">
        <authorList>
            <consortium name="Lawrence Berkeley National Laboratory"/>
            <person name="Steindorff A."/>
            <person name="Hensen N."/>
            <person name="Bonometti L."/>
            <person name="Westerberg I."/>
            <person name="Brannstrom I.O."/>
            <person name="Guillou S."/>
            <person name="Cros-Aarteil S."/>
            <person name="Calhoun S."/>
            <person name="Haridas S."/>
            <person name="Kuo A."/>
            <person name="Mondo S."/>
            <person name="Pangilinan J."/>
            <person name="Riley R."/>
            <person name="Labutti K."/>
            <person name="Andreopoulos B."/>
            <person name="Lipzen A."/>
            <person name="Chen C."/>
            <person name="Yanf M."/>
            <person name="Daum C."/>
            <person name="Ng V."/>
            <person name="Clum A."/>
            <person name="Ohm R."/>
            <person name="Martin F."/>
            <person name="Silar P."/>
            <person name="Natvig D."/>
            <person name="Lalanne C."/>
            <person name="Gautier V."/>
            <person name="Ament-Velasquez S.L."/>
            <person name="Kruys A."/>
            <person name="Hutchinson M.I."/>
            <person name="Powell A.J."/>
            <person name="Barry K."/>
            <person name="Miller A.N."/>
            <person name="Grigoriev I.V."/>
            <person name="Debuchy R."/>
            <person name="Gladieux P."/>
            <person name="Thoren M.H."/>
            <person name="Johannesson H."/>
        </authorList>
    </citation>
    <scope>NUCLEOTIDE SEQUENCE</scope>
    <source>
        <strain evidence="3">CBS 731.68</strain>
    </source>
</reference>
<evidence type="ECO:0000256" key="1">
    <source>
        <dbReference type="SAM" id="MobiDB-lite"/>
    </source>
</evidence>
<keyword evidence="2" id="KW-0732">Signal</keyword>
<comment type="caution">
    <text evidence="3">The sequence shown here is derived from an EMBL/GenBank/DDBJ whole genome shotgun (WGS) entry which is preliminary data.</text>
</comment>
<feature type="region of interest" description="Disordered" evidence="1">
    <location>
        <begin position="34"/>
        <end position="54"/>
    </location>
</feature>
<sequence length="139" mass="15493">MPRFPASATVVIVIAATHRALCCSHPAVVAANPITGLSPHPQHHPPASHARGRDEAGLHDQIAHLARDGHSKKWYNAELELLQLLREYFVPYPQIVVLSTFQLRYTFAPRWLGARQALTEHFRPCRIATPSTPVSLAWP</sequence>